<gene>
    <name evidence="1" type="ORF">CEN50_18110</name>
</gene>
<dbReference type="EMBL" id="NMQA01000227">
    <property type="protein sequence ID" value="PLZ96594.1"/>
    <property type="molecule type" value="Genomic_DNA"/>
</dbReference>
<accession>A0A2N6KCW6</accession>
<organism evidence="1 2">
    <name type="scientific">Fischerella thermalis CCMEE 5268</name>
    <dbReference type="NCBI Taxonomy" id="2019662"/>
    <lineage>
        <taxon>Bacteria</taxon>
        <taxon>Bacillati</taxon>
        <taxon>Cyanobacteriota</taxon>
        <taxon>Cyanophyceae</taxon>
        <taxon>Nostocales</taxon>
        <taxon>Hapalosiphonaceae</taxon>
        <taxon>Fischerella</taxon>
    </lineage>
</organism>
<evidence type="ECO:0000313" key="1">
    <source>
        <dbReference type="EMBL" id="PLZ96594.1"/>
    </source>
</evidence>
<dbReference type="Proteomes" id="UP000235025">
    <property type="component" value="Unassembled WGS sequence"/>
</dbReference>
<evidence type="ECO:0000313" key="2">
    <source>
        <dbReference type="Proteomes" id="UP000235025"/>
    </source>
</evidence>
<name>A0A2N6KCW6_9CYAN</name>
<reference evidence="1 2" key="1">
    <citation type="submission" date="2017-07" db="EMBL/GenBank/DDBJ databases">
        <title>Genomes of Fischerella (Mastigocladus) sp. strains.</title>
        <authorList>
            <person name="Miller S.R."/>
        </authorList>
    </citation>
    <scope>NUCLEOTIDE SEQUENCE [LARGE SCALE GENOMIC DNA]</scope>
    <source>
        <strain evidence="1 2">CCMEE 5268</strain>
    </source>
</reference>
<comment type="caution">
    <text evidence="1">The sequence shown here is derived from an EMBL/GenBank/DDBJ whole genome shotgun (WGS) entry which is preliminary data.</text>
</comment>
<sequence length="113" mass="12781">MQTIGLPPPDLQTARSNTTFYRGSTDVIVLLCHRYISPHSLIQKTNGATCCLPLHKPIPQEMIELVHKICVQPADNKAFYNKKHQNKQFISNSINILPFSSSKLLFPIKFNSC</sequence>
<dbReference type="AlphaFoldDB" id="A0A2N6KCW6"/>
<protein>
    <submittedName>
        <fullName evidence="1">Uncharacterized protein</fullName>
    </submittedName>
</protein>
<proteinExistence type="predicted"/>